<proteinExistence type="predicted"/>
<reference evidence="1" key="1">
    <citation type="journal article" date="2015" name="PeerJ">
        <title>First genomic representation of candidate bacterial phylum KSB3 points to enhanced environmental sensing as a trigger of wastewater bulking.</title>
        <authorList>
            <person name="Sekiguchi Y."/>
            <person name="Ohashi A."/>
            <person name="Parks D.H."/>
            <person name="Yamauchi T."/>
            <person name="Tyson G.W."/>
            <person name="Hugenholtz P."/>
        </authorList>
    </citation>
    <scope>NUCLEOTIDE SEQUENCE [LARGE SCALE GENOMIC DNA]</scope>
</reference>
<dbReference type="eggNOG" id="COG2226">
    <property type="taxonomic scope" value="Bacteria"/>
</dbReference>
<evidence type="ECO:0000313" key="2">
    <source>
        <dbReference type="Proteomes" id="UP000030661"/>
    </source>
</evidence>
<dbReference type="HOGENOM" id="CLU_091323_0_0_0"/>
<dbReference type="Proteomes" id="UP000030661">
    <property type="component" value="Unassembled WGS sequence"/>
</dbReference>
<gene>
    <name evidence="1" type="ORF">U27_04693</name>
</gene>
<name>A0A081BZH1_VECG1</name>
<dbReference type="Gene3D" id="3.40.50.150">
    <property type="entry name" value="Vaccinia Virus protein VP39"/>
    <property type="match status" value="1"/>
</dbReference>
<organism evidence="1">
    <name type="scientific">Vecturithrix granuli</name>
    <dbReference type="NCBI Taxonomy" id="1499967"/>
    <lineage>
        <taxon>Bacteria</taxon>
        <taxon>Candidatus Moduliflexota</taxon>
        <taxon>Candidatus Vecturitrichia</taxon>
        <taxon>Candidatus Vecturitrichales</taxon>
        <taxon>Candidatus Vecturitrichaceae</taxon>
        <taxon>Candidatus Vecturithrix</taxon>
    </lineage>
</organism>
<dbReference type="InterPro" id="IPR010743">
    <property type="entry name" value="Methionine_synth_MetW"/>
</dbReference>
<dbReference type="Pfam" id="PF07021">
    <property type="entry name" value="MetW"/>
    <property type="match status" value="1"/>
</dbReference>
<dbReference type="AlphaFoldDB" id="A0A081BZH1"/>
<keyword evidence="2" id="KW-1185">Reference proteome</keyword>
<accession>A0A081BZH1</accession>
<dbReference type="STRING" id="1499967.U27_04693"/>
<evidence type="ECO:0000313" key="1">
    <source>
        <dbReference type="EMBL" id="GAK57726.1"/>
    </source>
</evidence>
<dbReference type="SUPFAM" id="SSF53335">
    <property type="entry name" value="S-adenosyl-L-methionine-dependent methyltransferases"/>
    <property type="match status" value="1"/>
</dbReference>
<dbReference type="InterPro" id="IPR029063">
    <property type="entry name" value="SAM-dependent_MTases_sf"/>
</dbReference>
<protein>
    <submittedName>
        <fullName evidence="1">Methionine biosynthesis protein MetW</fullName>
    </submittedName>
</protein>
<sequence length="192" mass="21633">MRLDHQVIGDLISPGSSVLDLGCGDGDLLQWLAAEKQVRGQGLEIDEQAIYRCVSKGLSVLHGDLDKGLAEYHDRSFDYVILNQSLQQIVHFDSTLMEALRVGRSVIVGFPNFAHYIARFQIGVRGRAPVTSSLPYMWYESPNVHFLSISDFIAYCKARELKILQRVFLNDKRRVVVFPNLFATIGIFMLAS</sequence>
<dbReference type="NCBIfam" id="TIGR02081">
    <property type="entry name" value="metW"/>
    <property type="match status" value="1"/>
</dbReference>
<dbReference type="EMBL" id="DF820466">
    <property type="protein sequence ID" value="GAK57726.1"/>
    <property type="molecule type" value="Genomic_DNA"/>
</dbReference>
<dbReference type="CDD" id="cd02440">
    <property type="entry name" value="AdoMet_MTases"/>
    <property type="match status" value="1"/>
</dbReference>